<reference evidence="3" key="3">
    <citation type="journal article" date="2018" name="Mol. Plant Microbe Interact.">
        <title>Genome sequence resources for the wheat stripe rust pathogen (Puccinia striiformis f. sp. tritici) and the barley stripe rust pathogen (Puccinia striiformis f. sp. hordei).</title>
        <authorList>
            <person name="Xia C."/>
            <person name="Wang M."/>
            <person name="Yin C."/>
            <person name="Cornejo O.E."/>
            <person name="Hulbert S.H."/>
            <person name="Chen X."/>
        </authorList>
    </citation>
    <scope>NUCLEOTIDE SEQUENCE [LARGE SCALE GENOMIC DNA]</scope>
    <source>
        <strain evidence="3">93TX-2</strain>
    </source>
</reference>
<dbReference type="VEuPathDB" id="FungiDB:PSTT_01251"/>
<dbReference type="GO" id="GO:0032040">
    <property type="term" value="C:small-subunit processome"/>
    <property type="evidence" value="ECO:0007669"/>
    <property type="project" value="TreeGrafter"/>
</dbReference>
<reference evidence="3" key="2">
    <citation type="journal article" date="2018" name="BMC Genomics">
        <title>Genomic insights into host adaptation between the wheat stripe rust pathogen (Puccinia striiformis f. sp. tritici) and the barley stripe rust pathogen (Puccinia striiformis f. sp. hordei).</title>
        <authorList>
            <person name="Xia C."/>
            <person name="Wang M."/>
            <person name="Yin C."/>
            <person name="Cornejo O.E."/>
            <person name="Hulbert S.H."/>
            <person name="Chen X."/>
        </authorList>
    </citation>
    <scope>NUCLEOTIDE SEQUENCE [LARGE SCALE GENOMIC DNA]</scope>
    <source>
        <strain evidence="3">93TX-2</strain>
    </source>
</reference>
<evidence type="ECO:0000256" key="1">
    <source>
        <dbReference type="SAM" id="MobiDB-lite"/>
    </source>
</evidence>
<evidence type="ECO:0000313" key="2">
    <source>
        <dbReference type="EMBL" id="POW09812.1"/>
    </source>
</evidence>
<accession>A0A2S4VJT6</accession>
<dbReference type="SUPFAM" id="SSF48371">
    <property type="entry name" value="ARM repeat"/>
    <property type="match status" value="1"/>
</dbReference>
<dbReference type="EMBL" id="PKSM01000124">
    <property type="protein sequence ID" value="POW09812.1"/>
    <property type="molecule type" value="Genomic_DNA"/>
</dbReference>
<name>A0A2S4VJT6_9BASI</name>
<keyword evidence="3" id="KW-1185">Reference proteome</keyword>
<dbReference type="PANTHER" id="PTHR17695">
    <property type="entry name" value="SMALL SUBUNIT PROCESSOME COMPONENT 20 HOMOLOG"/>
    <property type="match status" value="1"/>
</dbReference>
<dbReference type="InterPro" id="IPR016024">
    <property type="entry name" value="ARM-type_fold"/>
</dbReference>
<dbReference type="GO" id="GO:0030686">
    <property type="term" value="C:90S preribosome"/>
    <property type="evidence" value="ECO:0007669"/>
    <property type="project" value="TreeGrafter"/>
</dbReference>
<organism evidence="2 3">
    <name type="scientific">Puccinia striiformis</name>
    <dbReference type="NCBI Taxonomy" id="27350"/>
    <lineage>
        <taxon>Eukaryota</taxon>
        <taxon>Fungi</taxon>
        <taxon>Dikarya</taxon>
        <taxon>Basidiomycota</taxon>
        <taxon>Pucciniomycotina</taxon>
        <taxon>Pucciniomycetes</taxon>
        <taxon>Pucciniales</taxon>
        <taxon>Pucciniaceae</taxon>
        <taxon>Puccinia</taxon>
    </lineage>
</organism>
<dbReference type="AlphaFoldDB" id="A0A2S4VJT6"/>
<proteinExistence type="predicted"/>
<comment type="caution">
    <text evidence="2">The sequence shown here is derived from an EMBL/GenBank/DDBJ whole genome shotgun (WGS) entry which is preliminary data.</text>
</comment>
<feature type="compositionally biased region" description="Acidic residues" evidence="1">
    <location>
        <begin position="236"/>
        <end position="261"/>
    </location>
</feature>
<dbReference type="Proteomes" id="UP000238274">
    <property type="component" value="Unassembled WGS sequence"/>
</dbReference>
<evidence type="ECO:0000313" key="3">
    <source>
        <dbReference type="Proteomes" id="UP000238274"/>
    </source>
</evidence>
<feature type="compositionally biased region" description="Polar residues" evidence="1">
    <location>
        <begin position="203"/>
        <end position="212"/>
    </location>
</feature>
<feature type="region of interest" description="Disordered" evidence="1">
    <location>
        <begin position="186"/>
        <end position="282"/>
    </location>
</feature>
<reference evidence="2 3" key="1">
    <citation type="submission" date="2017-12" db="EMBL/GenBank/DDBJ databases">
        <title>Gene loss provides genomic basis for host adaptation in cereal stripe rust fungi.</title>
        <authorList>
            <person name="Xia C."/>
        </authorList>
    </citation>
    <scope>NUCLEOTIDE SEQUENCE [LARGE SCALE GENOMIC DNA]</scope>
    <source>
        <strain evidence="2 3">93TX-2</strain>
    </source>
</reference>
<feature type="compositionally biased region" description="Polar residues" evidence="1">
    <location>
        <begin position="263"/>
        <end position="282"/>
    </location>
</feature>
<sequence length="778" mass="86781">MLKLPPNFALPGGTLVALARKLFPQSTSLFGKAQFIRLSKRSLSTRGDLMFWRVSSRLLGRLQIPVVESLTISEQKIQTASLDNLSLDNISIPFRRLHRTIESITRSLPYSFTIKNKSKRPLIQAREAINLVATSVLDLFVPLILDLLTSLLTPSKSTVNAGRCPFEELLTALLYFINLTDDLTSSSLPPSEVDDQSEENSQRLKSTWSRVRNTLGAPLPDYQELTKADDRGPNGEDSDSVSEEDTNETENADIDLPEYNEADPNNETKQLETCPTDTNPISSGPREFELKQLYHQVLMSTTPSSRRLDLSSVEVEEVEKHGTLQSRKQKVQAARKGTSVRSLLAEEQGGAHVFAEGICWALEETCKSIHHRLHSRASAIVITTDSQLVEMRLSARQRSLQRSILISSVLNSANLDNTSHICRSFRALALETSLQGLATVAGVRNGSRLSPAKKSCLSRILGSTLDLLCDEKSKDCHELSSTTAIFVLDHLSRFHSSLPDAPLEQPDSQKMSLKECYDWISISSLLPIDNIAVHHDEIDEWCQHLLMIPAPSGFDVSEGLRARYISDSESGTPINRTMLLSTMLNVARRLCSTGNSRSRTLLLDCLPFIVEIWGWDRGILNTPLKAALLSESHAIRHLTLEILMATSPSASPLEASLKQCLKIVDTLLLVENARIRQMHIRKLSTLAQANDDSVSSTYVVDMIYPPLDARLDIQSYEAKDEDLEQGHLLGRSARSRLRNWLRMFSNTNPKAFYRSQDLRGAFYDLLADPDSDLRALSL</sequence>
<gene>
    <name evidence="2" type="ORF">PSHT_08928</name>
</gene>
<dbReference type="OrthoDB" id="360653at2759"/>
<dbReference type="InterPro" id="IPR052575">
    <property type="entry name" value="SSU_processome_comp_20"/>
</dbReference>
<dbReference type="PANTHER" id="PTHR17695:SF11">
    <property type="entry name" value="SMALL SUBUNIT PROCESSOME COMPONENT 20 HOMOLOG"/>
    <property type="match status" value="1"/>
</dbReference>
<feature type="compositionally biased region" description="Basic and acidic residues" evidence="1">
    <location>
        <begin position="224"/>
        <end position="234"/>
    </location>
</feature>
<dbReference type="VEuPathDB" id="FungiDB:PSHT_08928"/>
<protein>
    <submittedName>
        <fullName evidence="2">Uncharacterized protein</fullName>
    </submittedName>
</protein>